<organism evidence="2 3">
    <name type="scientific">Nonomuraea purpurea</name>
    <dbReference type="NCBI Taxonomy" id="1849276"/>
    <lineage>
        <taxon>Bacteria</taxon>
        <taxon>Bacillati</taxon>
        <taxon>Actinomycetota</taxon>
        <taxon>Actinomycetes</taxon>
        <taxon>Streptosporangiales</taxon>
        <taxon>Streptosporangiaceae</taxon>
        <taxon>Nonomuraea</taxon>
    </lineage>
</organism>
<keyword evidence="3" id="KW-1185">Reference proteome</keyword>
<dbReference type="EMBL" id="JBHSBI010000001">
    <property type="protein sequence ID" value="MFC4005819.1"/>
    <property type="molecule type" value="Genomic_DNA"/>
</dbReference>
<accession>A0ABV8G0M1</accession>
<dbReference type="Pfam" id="PF13808">
    <property type="entry name" value="DDE_Tnp_1_assoc"/>
    <property type="match status" value="1"/>
</dbReference>
<feature type="domain" description="H repeat-associated protein N-terminal" evidence="1">
    <location>
        <begin position="26"/>
        <end position="107"/>
    </location>
</feature>
<sequence>MINDVDLDESVLDERAADLTDLRQVWAQIPDPRDRRGRRHPLVVMLGLVQAALVSGATSYAAIRHWIAAAPQEVLERLGARRDRRSGMFIAPHPDSVCRTIKLVNAATAATRAWSNEPGTTPTG</sequence>
<protein>
    <submittedName>
        <fullName evidence="2">Transposase family protein</fullName>
    </submittedName>
</protein>
<comment type="caution">
    <text evidence="2">The sequence shown here is derived from an EMBL/GenBank/DDBJ whole genome shotgun (WGS) entry which is preliminary data.</text>
</comment>
<evidence type="ECO:0000259" key="1">
    <source>
        <dbReference type="Pfam" id="PF13808"/>
    </source>
</evidence>
<dbReference type="RefSeq" id="WP_379525988.1">
    <property type="nucleotide sequence ID" value="NZ_JBHSBI010000001.1"/>
</dbReference>
<dbReference type="InterPro" id="IPR032806">
    <property type="entry name" value="YbfD_N"/>
</dbReference>
<evidence type="ECO:0000313" key="2">
    <source>
        <dbReference type="EMBL" id="MFC4005819.1"/>
    </source>
</evidence>
<name>A0ABV8G0M1_9ACTN</name>
<evidence type="ECO:0000313" key="3">
    <source>
        <dbReference type="Proteomes" id="UP001595851"/>
    </source>
</evidence>
<proteinExistence type="predicted"/>
<reference evidence="3" key="1">
    <citation type="journal article" date="2019" name="Int. J. Syst. Evol. Microbiol.">
        <title>The Global Catalogue of Microorganisms (GCM) 10K type strain sequencing project: providing services to taxonomists for standard genome sequencing and annotation.</title>
        <authorList>
            <consortium name="The Broad Institute Genomics Platform"/>
            <consortium name="The Broad Institute Genome Sequencing Center for Infectious Disease"/>
            <person name="Wu L."/>
            <person name="Ma J."/>
        </authorList>
    </citation>
    <scope>NUCLEOTIDE SEQUENCE [LARGE SCALE GENOMIC DNA]</scope>
    <source>
        <strain evidence="3">TBRC 1276</strain>
    </source>
</reference>
<gene>
    <name evidence="2" type="ORF">ACFOY2_01195</name>
</gene>
<dbReference type="Proteomes" id="UP001595851">
    <property type="component" value="Unassembled WGS sequence"/>
</dbReference>